<keyword evidence="2" id="KW-1185">Reference proteome</keyword>
<dbReference type="EnsemblPlants" id="AVESA.00010b.r2.3CG0466480.1">
    <property type="protein sequence ID" value="AVESA.00010b.r2.3CG0466480.1.CDS"/>
    <property type="gene ID" value="AVESA.00010b.r2.3CG0466480"/>
</dbReference>
<reference evidence="1" key="2">
    <citation type="submission" date="2025-09" db="UniProtKB">
        <authorList>
            <consortium name="EnsemblPlants"/>
        </authorList>
    </citation>
    <scope>IDENTIFICATION</scope>
</reference>
<sequence length="253" mass="27381">MLWSPVDPAKNPYKRSMPPPLPMVSTGLSLTAPSSHPAEPPSNQMYSSSSRSSPAAPVPAPTEEESRETAGVDRYWPFMFEGMTAFRTTSKALPPPPPPLLPPPFAVRTASDSGLLADVSPDLSRYEFRATNYFSPSAYANCSDWTSELAHCKEAGRGNGRDAALLTLSSRPPHLARQPHVAPSMHVPEYNDFSASAMPSQQGSVSAASSSSPQPFYTFLPVGPVRRRERTPTERKSDAPEGGVDLELKLWKG</sequence>
<reference evidence="1" key="1">
    <citation type="submission" date="2021-05" db="EMBL/GenBank/DDBJ databases">
        <authorList>
            <person name="Scholz U."/>
            <person name="Mascher M."/>
            <person name="Fiebig A."/>
        </authorList>
    </citation>
    <scope>NUCLEOTIDE SEQUENCE [LARGE SCALE GENOMIC DNA]</scope>
</reference>
<accession>A0ACD5VPN3</accession>
<protein>
    <submittedName>
        <fullName evidence="1">Uncharacterized protein</fullName>
    </submittedName>
</protein>
<evidence type="ECO:0000313" key="2">
    <source>
        <dbReference type="Proteomes" id="UP001732700"/>
    </source>
</evidence>
<evidence type="ECO:0000313" key="1">
    <source>
        <dbReference type="EnsemblPlants" id="AVESA.00010b.r2.3CG0466480.1.CDS"/>
    </source>
</evidence>
<name>A0ACD5VPN3_AVESA</name>
<organism evidence="1 2">
    <name type="scientific">Avena sativa</name>
    <name type="common">Oat</name>
    <dbReference type="NCBI Taxonomy" id="4498"/>
    <lineage>
        <taxon>Eukaryota</taxon>
        <taxon>Viridiplantae</taxon>
        <taxon>Streptophyta</taxon>
        <taxon>Embryophyta</taxon>
        <taxon>Tracheophyta</taxon>
        <taxon>Spermatophyta</taxon>
        <taxon>Magnoliopsida</taxon>
        <taxon>Liliopsida</taxon>
        <taxon>Poales</taxon>
        <taxon>Poaceae</taxon>
        <taxon>BOP clade</taxon>
        <taxon>Pooideae</taxon>
        <taxon>Poodae</taxon>
        <taxon>Poeae</taxon>
        <taxon>Poeae Chloroplast Group 1 (Aveneae type)</taxon>
        <taxon>Aveninae</taxon>
        <taxon>Avena</taxon>
    </lineage>
</organism>
<dbReference type="Proteomes" id="UP001732700">
    <property type="component" value="Chromosome 3C"/>
</dbReference>
<proteinExistence type="predicted"/>